<reference evidence="2" key="2">
    <citation type="submission" date="2025-09" db="UniProtKB">
        <authorList>
            <consortium name="Ensembl"/>
        </authorList>
    </citation>
    <scope>IDENTIFICATION</scope>
</reference>
<dbReference type="InterPro" id="IPR052096">
    <property type="entry name" value="Endocannabinoid_amidase"/>
</dbReference>
<dbReference type="SUPFAM" id="SSF75304">
    <property type="entry name" value="Amidase signature (AS) enzymes"/>
    <property type="match status" value="1"/>
</dbReference>
<dbReference type="Ensembl" id="ENSHCOT00000028025.1">
    <property type="protein sequence ID" value="ENSHCOP00000027258.1"/>
    <property type="gene ID" value="ENSHCOG00000018926.1"/>
</dbReference>
<accession>A0A3Q2Z6D0</accession>
<dbReference type="OMA" id="YKELHPT"/>
<keyword evidence="1" id="KW-0472">Membrane</keyword>
<dbReference type="GO" id="GO:0009062">
    <property type="term" value="P:fatty acid catabolic process"/>
    <property type="evidence" value="ECO:0007669"/>
    <property type="project" value="TreeGrafter"/>
</dbReference>
<keyword evidence="3" id="KW-1185">Reference proteome</keyword>
<protein>
    <submittedName>
        <fullName evidence="2">Uncharacterized protein</fullName>
    </submittedName>
</protein>
<evidence type="ECO:0000256" key="1">
    <source>
        <dbReference type="SAM" id="Phobius"/>
    </source>
</evidence>
<dbReference type="Gene3D" id="3.90.1300.10">
    <property type="entry name" value="Amidase signature (AS) domain"/>
    <property type="match status" value="1"/>
</dbReference>
<dbReference type="GO" id="GO:0017064">
    <property type="term" value="F:fatty acid amide hydrolase activity"/>
    <property type="evidence" value="ECO:0007669"/>
    <property type="project" value="TreeGrafter"/>
</dbReference>
<organism evidence="2 3">
    <name type="scientific">Hippocampus comes</name>
    <name type="common">Tiger tail seahorse</name>
    <dbReference type="NCBI Taxonomy" id="109280"/>
    <lineage>
        <taxon>Eukaryota</taxon>
        <taxon>Metazoa</taxon>
        <taxon>Chordata</taxon>
        <taxon>Craniata</taxon>
        <taxon>Vertebrata</taxon>
        <taxon>Euteleostomi</taxon>
        <taxon>Actinopterygii</taxon>
        <taxon>Neopterygii</taxon>
        <taxon>Teleostei</taxon>
        <taxon>Neoteleostei</taxon>
        <taxon>Acanthomorphata</taxon>
        <taxon>Syngnathiaria</taxon>
        <taxon>Syngnathiformes</taxon>
        <taxon>Syngnathoidei</taxon>
        <taxon>Syngnathidae</taxon>
        <taxon>Hippocampus</taxon>
    </lineage>
</organism>
<dbReference type="GO" id="GO:0004040">
    <property type="term" value="F:amidase activity"/>
    <property type="evidence" value="ECO:0007669"/>
    <property type="project" value="TreeGrafter"/>
</dbReference>
<name>A0A3Q2Z6D0_HIPCM</name>
<dbReference type="InterPro" id="IPR036928">
    <property type="entry name" value="AS_sf"/>
</dbReference>
<sequence length="205" mass="22843">MGKCVKGLLQALKLDTLSSAAVLAGAAACITGTMVVLARAVDGRLDARRKMQKARNLRHDSLLRAEEAVLHYKNAHPKMDPSLILSLSLADLTNKLKDGLLRPEDVFYSYMEKTINENKRLNCCTAILLESFDHLKTLESNKGGLLYGVPVSIKDNIAYKVIARWLISQTADADDHRIQCFKTVLAPKCKLLKQVKKKEHLHIHS</sequence>
<evidence type="ECO:0000313" key="3">
    <source>
        <dbReference type="Proteomes" id="UP000264820"/>
    </source>
</evidence>
<evidence type="ECO:0000313" key="2">
    <source>
        <dbReference type="Ensembl" id="ENSHCOP00000027258.1"/>
    </source>
</evidence>
<dbReference type="PANTHER" id="PTHR45847">
    <property type="entry name" value="FATTY ACID AMIDE HYDROLASE"/>
    <property type="match status" value="1"/>
</dbReference>
<dbReference type="PROSITE" id="PS51257">
    <property type="entry name" value="PROKAR_LIPOPROTEIN"/>
    <property type="match status" value="1"/>
</dbReference>
<dbReference type="AlphaFoldDB" id="A0A3Q2Z6D0"/>
<proteinExistence type="predicted"/>
<dbReference type="GeneTree" id="ENSGT00940000163316"/>
<keyword evidence="1" id="KW-0812">Transmembrane</keyword>
<dbReference type="PANTHER" id="PTHR45847:SF6">
    <property type="entry name" value="FATTY ACID AMIDE HYDROLASE"/>
    <property type="match status" value="1"/>
</dbReference>
<reference evidence="2" key="1">
    <citation type="submission" date="2025-08" db="UniProtKB">
        <authorList>
            <consortium name="Ensembl"/>
        </authorList>
    </citation>
    <scope>IDENTIFICATION</scope>
</reference>
<feature type="transmembrane region" description="Helical" evidence="1">
    <location>
        <begin position="20"/>
        <end position="41"/>
    </location>
</feature>
<dbReference type="STRING" id="109280.ENSHCOP00000027258"/>
<keyword evidence="1" id="KW-1133">Transmembrane helix</keyword>
<dbReference type="Proteomes" id="UP000264820">
    <property type="component" value="Unplaced"/>
</dbReference>